<reference evidence="20 21" key="2">
    <citation type="journal article" date="2013" name="Genome Biol.">
        <title>Draft genome of the mountain pine beetle, Dendroctonus ponderosae Hopkins, a major forest pest.</title>
        <authorList>
            <person name="Keeling C.I."/>
            <person name="Yuen M.M."/>
            <person name="Liao N.Y."/>
            <person name="Docking T.R."/>
            <person name="Chan S.K."/>
            <person name="Taylor G.A."/>
            <person name="Palmquist D.L."/>
            <person name="Jackman S.D."/>
            <person name="Nguyen A."/>
            <person name="Li M."/>
            <person name="Henderson H."/>
            <person name="Janes J.K."/>
            <person name="Zhao Y."/>
            <person name="Pandoh P."/>
            <person name="Moore R."/>
            <person name="Sperling F.A."/>
            <person name="Huber D.P."/>
            <person name="Birol I."/>
            <person name="Jones S.J."/>
            <person name="Bohlmann J."/>
        </authorList>
    </citation>
    <scope>NUCLEOTIDE SEQUENCE</scope>
</reference>
<evidence type="ECO:0000256" key="11">
    <source>
        <dbReference type="ARBA" id="ARBA00023239"/>
    </source>
</evidence>
<evidence type="ECO:0000313" key="21">
    <source>
        <dbReference type="Proteomes" id="UP000030742"/>
    </source>
</evidence>
<accession>J3JWT3</accession>
<dbReference type="InterPro" id="IPR006248">
    <property type="entry name" value="Aconitase_mito-like"/>
</dbReference>
<evidence type="ECO:0000256" key="2">
    <source>
        <dbReference type="ARBA" id="ARBA00004173"/>
    </source>
</evidence>
<keyword evidence="7 13" id="KW-0809">Transit peptide</keyword>
<dbReference type="FunFam" id="3.30.499.10:FF:000003">
    <property type="entry name" value="Aconitate hydratase, mitochondrial"/>
    <property type="match status" value="1"/>
</dbReference>
<evidence type="ECO:0000313" key="19">
    <source>
        <dbReference type="EnsemblMetazoa" id="XP_019771461.1"/>
    </source>
</evidence>
<dbReference type="Gene3D" id="3.40.1060.10">
    <property type="entry name" value="Aconitase, Domain 2"/>
    <property type="match status" value="1"/>
</dbReference>
<dbReference type="FunFam" id="3.40.1060.10:FF:000001">
    <property type="entry name" value="Aconitate hydratase, mitochondrial"/>
    <property type="match status" value="1"/>
</dbReference>
<evidence type="ECO:0000259" key="14">
    <source>
        <dbReference type="Pfam" id="PF00330"/>
    </source>
</evidence>
<dbReference type="CDD" id="cd01578">
    <property type="entry name" value="AcnA_Mitochon_Swivel"/>
    <property type="match status" value="1"/>
</dbReference>
<dbReference type="GO" id="GO:0006099">
    <property type="term" value="P:tricarboxylic acid cycle"/>
    <property type="evidence" value="ECO:0007669"/>
    <property type="project" value="UniProtKB-UniPathway"/>
</dbReference>
<evidence type="ECO:0000313" key="17">
    <source>
        <dbReference type="EMBL" id="ENN70544.1"/>
    </source>
</evidence>
<dbReference type="FunFam" id="3.20.19.10:FF:000002">
    <property type="entry name" value="Aconitate hydratase, mitochondrial"/>
    <property type="match status" value="1"/>
</dbReference>
<dbReference type="UniPathway" id="UPA00223">
    <property type="reaction ID" value="UER00718"/>
</dbReference>
<dbReference type="CDD" id="cd01584">
    <property type="entry name" value="AcnA_Mitochondrial"/>
    <property type="match status" value="1"/>
</dbReference>
<evidence type="ECO:0000256" key="9">
    <source>
        <dbReference type="ARBA" id="ARBA00023014"/>
    </source>
</evidence>
<comment type="subcellular location">
    <subcellularLocation>
        <location evidence="2 13">Mitochondrion</location>
    </subcellularLocation>
</comment>
<keyword evidence="11 13" id="KW-0456">Lyase</keyword>
<proteinExistence type="evidence at transcript level"/>
<dbReference type="InterPro" id="IPR015928">
    <property type="entry name" value="Aconitase/3IPM_dehydase_swvl"/>
</dbReference>
<dbReference type="KEGG" id="dpa:109545301"/>
<dbReference type="PANTHER" id="PTHR43160">
    <property type="entry name" value="ACONITATE HYDRATASE B"/>
    <property type="match status" value="1"/>
</dbReference>
<dbReference type="EC" id="4.2.1.3" evidence="13"/>
<dbReference type="SUPFAM" id="SSF53732">
    <property type="entry name" value="Aconitase iron-sulfur domain"/>
    <property type="match status" value="1"/>
</dbReference>
<reference evidence="19" key="3">
    <citation type="submission" date="2024-08" db="UniProtKB">
        <authorList>
            <consortium name="EnsemblMetazoa"/>
        </authorList>
    </citation>
    <scope>IDENTIFICATION</scope>
</reference>
<evidence type="ECO:0000256" key="12">
    <source>
        <dbReference type="ARBA" id="ARBA00023501"/>
    </source>
</evidence>
<name>J3JWT3_DENPD</name>
<dbReference type="Gene3D" id="3.30.499.10">
    <property type="entry name" value="Aconitase, domain 3"/>
    <property type="match status" value="2"/>
</dbReference>
<dbReference type="EMBL" id="BT127701">
    <property type="protein sequence ID" value="AEE62663.1"/>
    <property type="molecule type" value="mRNA"/>
</dbReference>
<dbReference type="GO" id="GO:0046872">
    <property type="term" value="F:metal ion binding"/>
    <property type="evidence" value="ECO:0007669"/>
    <property type="project" value="UniProtKB-UniRule"/>
</dbReference>
<dbReference type="Gene3D" id="3.20.19.10">
    <property type="entry name" value="Aconitase, domain 4"/>
    <property type="match status" value="1"/>
</dbReference>
<dbReference type="GO" id="GO:0003994">
    <property type="term" value="F:aconitate hydratase activity"/>
    <property type="evidence" value="ECO:0007669"/>
    <property type="project" value="UniProtKB-EC"/>
</dbReference>
<dbReference type="PRINTS" id="PR00415">
    <property type="entry name" value="ACONITASE"/>
</dbReference>
<keyword evidence="8 13" id="KW-0408">Iron</keyword>
<dbReference type="SUPFAM" id="SSF52016">
    <property type="entry name" value="LeuD/IlvD-like"/>
    <property type="match status" value="1"/>
</dbReference>
<keyword evidence="10 13" id="KW-0496">Mitochondrion</keyword>
<dbReference type="Pfam" id="PF00330">
    <property type="entry name" value="Aconitase"/>
    <property type="match status" value="1"/>
</dbReference>
<organism evidence="16">
    <name type="scientific">Dendroctonus ponderosae</name>
    <name type="common">Mountain pine beetle</name>
    <dbReference type="NCBI Taxonomy" id="77166"/>
    <lineage>
        <taxon>Eukaryota</taxon>
        <taxon>Metazoa</taxon>
        <taxon>Ecdysozoa</taxon>
        <taxon>Arthropoda</taxon>
        <taxon>Hexapoda</taxon>
        <taxon>Insecta</taxon>
        <taxon>Pterygota</taxon>
        <taxon>Neoptera</taxon>
        <taxon>Endopterygota</taxon>
        <taxon>Coleoptera</taxon>
        <taxon>Polyphaga</taxon>
        <taxon>Cucujiformia</taxon>
        <taxon>Curculionidae</taxon>
        <taxon>Scolytinae</taxon>
        <taxon>Dendroctonus</taxon>
    </lineage>
</organism>
<dbReference type="InterPro" id="IPR015932">
    <property type="entry name" value="Aconitase_dom2"/>
</dbReference>
<dbReference type="GO" id="GO:0051539">
    <property type="term" value="F:4 iron, 4 sulfur cluster binding"/>
    <property type="evidence" value="ECO:0007669"/>
    <property type="project" value="UniProtKB-UniRule"/>
</dbReference>
<dbReference type="HOGENOM" id="CLU_006714_2_2_1"/>
<evidence type="ECO:0000256" key="1">
    <source>
        <dbReference type="ARBA" id="ARBA00003113"/>
    </source>
</evidence>
<dbReference type="InterPro" id="IPR001030">
    <property type="entry name" value="Acoase/IPM_deHydtase_lsu_aba"/>
</dbReference>
<evidence type="ECO:0000313" key="16">
    <source>
        <dbReference type="EMBL" id="AEE62663.1"/>
    </source>
</evidence>
<evidence type="ECO:0000256" key="5">
    <source>
        <dbReference type="ARBA" id="ARBA00022532"/>
    </source>
</evidence>
<gene>
    <name evidence="19" type="primary">109545301</name>
    <name evidence="18" type="ORF">D910_01849</name>
    <name evidence="17" type="ORF">YQE_12719</name>
</gene>
<evidence type="ECO:0000256" key="6">
    <source>
        <dbReference type="ARBA" id="ARBA00022723"/>
    </source>
</evidence>
<evidence type="ECO:0000256" key="3">
    <source>
        <dbReference type="ARBA" id="ARBA00004717"/>
    </source>
</evidence>
<dbReference type="PANTHER" id="PTHR43160:SF3">
    <property type="entry name" value="ACONITATE HYDRATASE, MITOCHONDRIAL"/>
    <property type="match status" value="1"/>
</dbReference>
<dbReference type="EMBL" id="KB741291">
    <property type="protein sequence ID" value="ENN70544.1"/>
    <property type="molecule type" value="Genomic_DNA"/>
</dbReference>
<dbReference type="Proteomes" id="UP000030742">
    <property type="component" value="Unassembled WGS sequence"/>
</dbReference>
<keyword evidence="20" id="KW-1185">Reference proteome</keyword>
<evidence type="ECO:0000313" key="20">
    <source>
        <dbReference type="Proteomes" id="UP000019118"/>
    </source>
</evidence>
<dbReference type="OMA" id="NETEIQW"/>
<reference evidence="16" key="1">
    <citation type="journal article" date="2012" name="Insect Biochem. Mol. Biol.">
        <title>Transcriptome and full-length cDNA resources for the mountain pine beetle, Dendroctonus ponderosae Hopkins, a major insect pest of pine forests.</title>
        <authorList>
            <person name="Keeling C.I."/>
            <person name="Henderson H."/>
            <person name="Li M."/>
            <person name="Yuen M."/>
            <person name="Clark E.L."/>
            <person name="Fraser J.D."/>
            <person name="Huber D.P."/>
            <person name="Liao N.Y."/>
            <person name="Roderick Docking T."/>
            <person name="Birol I."/>
            <person name="Chan S.K."/>
            <person name="Taylor G.A."/>
            <person name="Palmquist D."/>
            <person name="Jones S.J."/>
            <person name="Bohlmann J."/>
        </authorList>
    </citation>
    <scope>NUCLEOTIDE SEQUENCE</scope>
    <source>
        <tissue evidence="16">Midgut and adhering fatbody of emerged adults of both sexes 1</tissue>
    </source>
</reference>
<keyword evidence="6 13" id="KW-0479">Metal-binding</keyword>
<dbReference type="OrthoDB" id="2224430at2759"/>
<comment type="catalytic activity">
    <reaction evidence="12 13">
        <text>citrate = D-threo-isocitrate</text>
        <dbReference type="Rhea" id="RHEA:10336"/>
        <dbReference type="ChEBI" id="CHEBI:15562"/>
        <dbReference type="ChEBI" id="CHEBI:16947"/>
        <dbReference type="EC" id="4.2.1.3"/>
    </reaction>
</comment>
<feature type="domain" description="Aconitase/3-isopropylmalate dehydratase large subunit alpha/beta/alpha" evidence="14">
    <location>
        <begin position="73"/>
        <end position="510"/>
    </location>
</feature>
<evidence type="ECO:0000256" key="10">
    <source>
        <dbReference type="ARBA" id="ARBA00023128"/>
    </source>
</evidence>
<dbReference type="InterPro" id="IPR015931">
    <property type="entry name" value="Acnase/IPM_dHydase_lsu_aba_1/3"/>
</dbReference>
<dbReference type="GO" id="GO:0005829">
    <property type="term" value="C:cytosol"/>
    <property type="evidence" value="ECO:0007669"/>
    <property type="project" value="TreeGrafter"/>
</dbReference>
<evidence type="ECO:0000256" key="4">
    <source>
        <dbReference type="ARBA" id="ARBA00007185"/>
    </source>
</evidence>
<keyword evidence="5" id="KW-0816">Tricarboxylic acid cycle</keyword>
<evidence type="ECO:0000256" key="7">
    <source>
        <dbReference type="ARBA" id="ARBA00022946"/>
    </source>
</evidence>
<dbReference type="InterPro" id="IPR036008">
    <property type="entry name" value="Aconitase_4Fe-4S_dom"/>
</dbReference>
<keyword evidence="9 13" id="KW-0411">Iron-sulfur</keyword>
<dbReference type="NCBIfam" id="TIGR01340">
    <property type="entry name" value="aconitase_mito"/>
    <property type="match status" value="1"/>
</dbReference>
<dbReference type="AlphaFoldDB" id="J3JWT3"/>
<dbReference type="PROSITE" id="PS01244">
    <property type="entry name" value="ACONITASE_2"/>
    <property type="match status" value="1"/>
</dbReference>
<evidence type="ECO:0000313" key="18">
    <source>
        <dbReference type="EMBL" id="ERL84416.1"/>
    </source>
</evidence>
<feature type="domain" description="Aconitase A/isopropylmalate dehydratase small subunit swivel" evidence="15">
    <location>
        <begin position="591"/>
        <end position="718"/>
    </location>
</feature>
<dbReference type="InterPro" id="IPR000573">
    <property type="entry name" value="AconitaseA/IPMdHydase_ssu_swvl"/>
</dbReference>
<comment type="pathway">
    <text evidence="3">Carbohydrate metabolism; tricarboxylic acid cycle; isocitrate from oxaloacetate: step 2/2.</text>
</comment>
<dbReference type="Pfam" id="PF00694">
    <property type="entry name" value="Aconitase_C"/>
    <property type="match status" value="1"/>
</dbReference>
<evidence type="ECO:0000259" key="15">
    <source>
        <dbReference type="Pfam" id="PF00694"/>
    </source>
</evidence>
<dbReference type="InterPro" id="IPR018136">
    <property type="entry name" value="Aconitase_4Fe-4S_BS"/>
</dbReference>
<dbReference type="InterPro" id="IPR050926">
    <property type="entry name" value="Aconitase/IPM_isomerase"/>
</dbReference>
<dbReference type="FunFam" id="3.30.499.10:FF:000004">
    <property type="entry name" value="Aconitate hydratase, mitochondrial"/>
    <property type="match status" value="1"/>
</dbReference>
<dbReference type="PROSITE" id="PS00450">
    <property type="entry name" value="ACONITASE_1"/>
    <property type="match status" value="1"/>
</dbReference>
<comment type="function">
    <text evidence="1">Catalyzes the isomerization of citrate to isocitrate via cis-aconitate.</text>
</comment>
<comment type="cofactor">
    <cofactor evidence="13">
        <name>[4Fe-4S] cluster</name>
        <dbReference type="ChEBI" id="CHEBI:49883"/>
    </cofactor>
    <text evidence="13">Binds 1 [4Fe-4S] cluster per subunit.</text>
</comment>
<dbReference type="EMBL" id="KB631579">
    <property type="protein sequence ID" value="ERL84416.1"/>
    <property type="molecule type" value="Genomic_DNA"/>
</dbReference>
<evidence type="ECO:0000256" key="8">
    <source>
        <dbReference type="ARBA" id="ARBA00023004"/>
    </source>
</evidence>
<dbReference type="Proteomes" id="UP000019118">
    <property type="component" value="Unassembled WGS sequence"/>
</dbReference>
<sequence length="789" mass="85736">MAYCMRVLHRHGGKANVVFQEVQARCFHVSPLAAAAAKTAMSKFDTEPLPYDKLVKNLEVVKKRLNRPLTLSEKVLYSHLDQPDTQEIERGTSYLRLRPDRVAMQDATAQMAMLQFISSGLKRVAVPSTIHCDHLIEAQIGGVKDLARAKDLNKEVYDFLSSAGNKYGVGFWKPGSGIIHQIILENYAFPGLLMIGTDSHTPNGGGLGGLCIGVGGADAVDVMASIPWELKCPKVIGVHLTGKLSGWTSPKDIILKVADILTVKGGTGAIVEYYGPGVDSISCTGMATICNMGAEIGATTSLFPYNSRMATYLKATNRGAIAQEADKVQTVLLNSDANAAYDQIIEINLDTLEPHINGPFTPDLASPISKLGQNAKKNGWPLEIKVGLIGSCTNSSYEDMGRCASIAKEAMQHGIKSKIPFNVTPGSEQIRATIERDGISKTLTEFGGTVLANACGPCIGQWDRQDVKKGEKNTIVTSYNRNFTGRNDANPATHAFVTSPELVTALSIVGTLDFNPVTDELTGSDGKKFKLSSPFADELPSRGFDPGQDTYEHPQADGSTVTVRVDPKSNRLQLLEPFDKWDGKDLEDLLVLIKVKGKCTTDHISAAGPWLKYRGHLDNISNNMFIGATNIENNEMNKIKNQLTGEWGGVPDVARVYKAKGLRWVAVGDENYGEGSSREHAALEPRHLGGRAIIVKSFARIHETNLKKQGMLPLTFANASDYDKIQPTDKISLKNLKTLAPGKQVECEIKHKDGSVDKILLNHTLNDLQITWFKAGSALNRMKEIAANA</sequence>
<dbReference type="NCBIfam" id="NF005558">
    <property type="entry name" value="PRK07229.1"/>
    <property type="match status" value="1"/>
</dbReference>
<dbReference type="GO" id="GO:0005739">
    <property type="term" value="C:mitochondrion"/>
    <property type="evidence" value="ECO:0007669"/>
    <property type="project" value="UniProtKB-SubCell"/>
</dbReference>
<protein>
    <recommendedName>
        <fullName evidence="13">Aconitate hydratase, mitochondrial</fullName>
        <shortName evidence="13">Aconitase</shortName>
        <ecNumber evidence="13">4.2.1.3</ecNumber>
    </recommendedName>
</protein>
<dbReference type="STRING" id="77166.J3JWT3"/>
<evidence type="ECO:0000256" key="13">
    <source>
        <dbReference type="RuleBase" id="RU362107"/>
    </source>
</evidence>
<dbReference type="EnsemblMetazoa" id="XM_019915902.1">
    <property type="protein sequence ID" value="XP_019771461.1"/>
    <property type="gene ID" value="LOC109545301"/>
</dbReference>
<comment type="similarity">
    <text evidence="4 13">Belongs to the aconitase/IPM isomerase family.</text>
</comment>